<evidence type="ECO:0000256" key="1">
    <source>
        <dbReference type="ARBA" id="ARBA00022679"/>
    </source>
</evidence>
<comment type="caution">
    <text evidence="4">The sequence shown here is derived from an EMBL/GenBank/DDBJ whole genome shotgun (WGS) entry which is preliminary data.</text>
</comment>
<proteinExistence type="predicted"/>
<evidence type="ECO:0000259" key="3">
    <source>
        <dbReference type="PROSITE" id="PS51186"/>
    </source>
</evidence>
<dbReference type="CDD" id="cd04301">
    <property type="entry name" value="NAT_SF"/>
    <property type="match status" value="1"/>
</dbReference>
<keyword evidence="1" id="KW-0808">Transferase</keyword>
<sequence length="171" mass="18732">MPSPPLIRRATATDIPALMALVQRVVPLMQATGNFQWNDDYPNAAVFQADIDQQQLWVAELDGQLAGVAALTNDQDPEYADADWDVTEPAVVTHRLAVDPAAQGRGVAQALLLQAEEVARTQGLTVLRVDTNSENAATQRLFPKLGYRFAGEIGLAIRPGQRFFCYEKRLG</sequence>
<evidence type="ECO:0000313" key="5">
    <source>
        <dbReference type="Proteomes" id="UP001176429"/>
    </source>
</evidence>
<dbReference type="Proteomes" id="UP001176429">
    <property type="component" value="Unassembled WGS sequence"/>
</dbReference>
<keyword evidence="2" id="KW-0012">Acyltransferase</keyword>
<accession>A0ABT9BIU5</accession>
<protein>
    <submittedName>
        <fullName evidence="4">GNAT family N-acetyltransferase</fullName>
    </submittedName>
</protein>
<reference evidence="4" key="1">
    <citation type="submission" date="2023-07" db="EMBL/GenBank/DDBJ databases">
        <authorList>
            <person name="Kim M.K."/>
        </authorList>
    </citation>
    <scope>NUCLEOTIDE SEQUENCE</scope>
    <source>
        <strain evidence="4">ASUV-10-1</strain>
    </source>
</reference>
<dbReference type="SUPFAM" id="SSF55729">
    <property type="entry name" value="Acyl-CoA N-acyltransferases (Nat)"/>
    <property type="match status" value="1"/>
</dbReference>
<name>A0ABT9BIU5_9BACT</name>
<evidence type="ECO:0000256" key="2">
    <source>
        <dbReference type="ARBA" id="ARBA00023315"/>
    </source>
</evidence>
<gene>
    <name evidence="4" type="ORF">Q5H93_22940</name>
</gene>
<dbReference type="InterPro" id="IPR000182">
    <property type="entry name" value="GNAT_dom"/>
</dbReference>
<evidence type="ECO:0000313" key="4">
    <source>
        <dbReference type="EMBL" id="MDO7877614.1"/>
    </source>
</evidence>
<dbReference type="EMBL" id="JAUQSY010000022">
    <property type="protein sequence ID" value="MDO7877614.1"/>
    <property type="molecule type" value="Genomic_DNA"/>
</dbReference>
<dbReference type="InterPro" id="IPR016181">
    <property type="entry name" value="Acyl_CoA_acyltransferase"/>
</dbReference>
<dbReference type="InterPro" id="IPR050832">
    <property type="entry name" value="Bact_Acetyltransf"/>
</dbReference>
<feature type="domain" description="N-acetyltransferase" evidence="3">
    <location>
        <begin position="5"/>
        <end position="171"/>
    </location>
</feature>
<dbReference type="Pfam" id="PF00583">
    <property type="entry name" value="Acetyltransf_1"/>
    <property type="match status" value="1"/>
</dbReference>
<dbReference type="RefSeq" id="WP_305009063.1">
    <property type="nucleotide sequence ID" value="NZ_JAUQSY010000022.1"/>
</dbReference>
<dbReference type="PANTHER" id="PTHR43877">
    <property type="entry name" value="AMINOALKYLPHOSPHONATE N-ACETYLTRANSFERASE-RELATED-RELATED"/>
    <property type="match status" value="1"/>
</dbReference>
<dbReference type="PROSITE" id="PS51186">
    <property type="entry name" value="GNAT"/>
    <property type="match status" value="1"/>
</dbReference>
<dbReference type="Gene3D" id="3.40.630.30">
    <property type="match status" value="1"/>
</dbReference>
<keyword evidence="5" id="KW-1185">Reference proteome</keyword>
<organism evidence="4 5">
    <name type="scientific">Hymenobacter aranciens</name>
    <dbReference type="NCBI Taxonomy" id="3063996"/>
    <lineage>
        <taxon>Bacteria</taxon>
        <taxon>Pseudomonadati</taxon>
        <taxon>Bacteroidota</taxon>
        <taxon>Cytophagia</taxon>
        <taxon>Cytophagales</taxon>
        <taxon>Hymenobacteraceae</taxon>
        <taxon>Hymenobacter</taxon>
    </lineage>
</organism>